<accession>A0A8S5U4U1</accession>
<sequence>MAIAFAPPPGAAAPTWPQPSARTLTPEMIETAKALARDAWEYQSMRHLRYGLVWFDTDHRLVTPGERYIKEPDPSPRRGPFVTIARTGDPATARVTVAMSYGYIMNPPTLEILADPSQRYWVDAIAERSNSNGQ</sequence>
<feature type="compositionally biased region" description="Pro residues" evidence="1">
    <location>
        <begin position="1"/>
        <end position="11"/>
    </location>
</feature>
<proteinExistence type="predicted"/>
<feature type="region of interest" description="Disordered" evidence="1">
    <location>
        <begin position="1"/>
        <end position="21"/>
    </location>
</feature>
<protein>
    <submittedName>
        <fullName evidence="2">Uncharacterized protein</fullName>
    </submittedName>
</protein>
<dbReference type="EMBL" id="BK016010">
    <property type="protein sequence ID" value="DAF89414.1"/>
    <property type="molecule type" value="Genomic_DNA"/>
</dbReference>
<name>A0A8S5U4U1_9CAUD</name>
<organism evidence="2">
    <name type="scientific">Siphoviridae sp. ctPUt3</name>
    <dbReference type="NCBI Taxonomy" id="2825485"/>
    <lineage>
        <taxon>Viruses</taxon>
        <taxon>Duplodnaviria</taxon>
        <taxon>Heunggongvirae</taxon>
        <taxon>Uroviricota</taxon>
        <taxon>Caudoviricetes</taxon>
    </lineage>
</organism>
<evidence type="ECO:0000256" key="1">
    <source>
        <dbReference type="SAM" id="MobiDB-lite"/>
    </source>
</evidence>
<evidence type="ECO:0000313" key="2">
    <source>
        <dbReference type="EMBL" id="DAF89414.1"/>
    </source>
</evidence>
<reference evidence="2" key="1">
    <citation type="journal article" date="2021" name="Proc. Natl. Acad. Sci. U.S.A.">
        <title>A Catalog of Tens of Thousands of Viruses from Human Metagenomes Reveals Hidden Associations with Chronic Diseases.</title>
        <authorList>
            <person name="Tisza M.J."/>
            <person name="Buck C.B."/>
        </authorList>
    </citation>
    <scope>NUCLEOTIDE SEQUENCE</scope>
    <source>
        <strain evidence="2">CtPUt3</strain>
    </source>
</reference>